<sequence length="327" mass="33983">MGNRNLEISAISSPLKTAFTISRGAKTSAETIRVTLSENGATGRGESVPYARYGETVDSVIAAIDSARSALTSGLSREDLQTLMPAGAARCAVDCAMWDLEAKLAGKPVWQLAGLPEPKPVETAVTVSLDTPDAMAAAARETQGRLLKLKLGGPDDLARIEAVHTARPDARLIVDANEGLNESQLPAIASAAAQLGVVLIEQPFPAGADDALLRRPGPVAICADESAHTRSELQDLARRYDAVNVKLDKTGGLTEALAMVRDARAMGLGIMVGCMVAGSISMAPAVLLAGLADLMDVDGPLWLAQDVAHGLAYSDGMVAPPTPDLWG</sequence>
<feature type="active site" description="Proton acceptor; specific for (R)-substrate epimerization" evidence="5">
    <location>
        <position position="150"/>
    </location>
</feature>
<keyword evidence="8" id="KW-0472">Membrane</keyword>
<dbReference type="SFLD" id="SFLDG00180">
    <property type="entry name" value="muconate_cycloisomerase"/>
    <property type="match status" value="1"/>
</dbReference>
<dbReference type="CDD" id="cd03319">
    <property type="entry name" value="L-Ala-DL-Glu_epimerase"/>
    <property type="match status" value="1"/>
</dbReference>
<dbReference type="InterPro" id="IPR036849">
    <property type="entry name" value="Enolase-like_C_sf"/>
</dbReference>
<keyword evidence="8" id="KW-1133">Transmembrane helix</keyword>
<dbReference type="SFLD" id="SFLDF00010">
    <property type="entry name" value="dipeptide_epimerase"/>
    <property type="match status" value="1"/>
</dbReference>
<dbReference type="OrthoDB" id="9782675at2"/>
<organism evidence="10 11">
    <name type="scientific">Hyphomonas adhaerens MHS-3</name>
    <dbReference type="NCBI Taxonomy" id="1280949"/>
    <lineage>
        <taxon>Bacteria</taxon>
        <taxon>Pseudomonadati</taxon>
        <taxon>Pseudomonadota</taxon>
        <taxon>Alphaproteobacteria</taxon>
        <taxon>Hyphomonadales</taxon>
        <taxon>Hyphomonadaceae</taxon>
        <taxon>Hyphomonas</taxon>
    </lineage>
</organism>
<dbReference type="InterPro" id="IPR013341">
    <property type="entry name" value="Mandelate_racemase_N_dom"/>
</dbReference>
<evidence type="ECO:0000256" key="8">
    <source>
        <dbReference type="SAM" id="Phobius"/>
    </source>
</evidence>
<dbReference type="NCBIfam" id="NF042940">
    <property type="entry name" value="racemase_DgcA"/>
    <property type="match status" value="1"/>
</dbReference>
<dbReference type="InterPro" id="IPR029065">
    <property type="entry name" value="Enolase_C-like"/>
</dbReference>
<comment type="similarity">
    <text evidence="1 7">Belongs to the mandelate racemase/muconate lactonizing enzyme family.</text>
</comment>
<keyword evidence="4 7" id="KW-0413">Isomerase</keyword>
<evidence type="ECO:0000313" key="11">
    <source>
        <dbReference type="Proteomes" id="UP000027446"/>
    </source>
</evidence>
<dbReference type="InterPro" id="IPR034593">
    <property type="entry name" value="DgoD-like"/>
</dbReference>
<dbReference type="InterPro" id="IPR029017">
    <property type="entry name" value="Enolase-like_N"/>
</dbReference>
<dbReference type="PATRIC" id="fig|1280949.3.peg.155"/>
<dbReference type="InterPro" id="IPR034603">
    <property type="entry name" value="Dipeptide_epimerase"/>
</dbReference>
<dbReference type="PANTHER" id="PTHR48080:SF3">
    <property type="entry name" value="ENOLASE SUPERFAMILY MEMBER DDB_G0284701"/>
    <property type="match status" value="1"/>
</dbReference>
<name>A0A069E315_9PROT</name>
<dbReference type="GO" id="GO:0016855">
    <property type="term" value="F:racemase and epimerase activity, acting on amino acids and derivatives"/>
    <property type="evidence" value="ECO:0007669"/>
    <property type="project" value="UniProtKB-UniRule"/>
</dbReference>
<dbReference type="RefSeq" id="WP_051595807.1">
    <property type="nucleotide sequence ID" value="NZ_ARYH01000001.1"/>
</dbReference>
<feature type="binding site" evidence="6">
    <location>
        <position position="224"/>
    </location>
    <ligand>
        <name>Mg(2+)</name>
        <dbReference type="ChEBI" id="CHEBI:18420"/>
    </ligand>
</feature>
<evidence type="ECO:0000256" key="5">
    <source>
        <dbReference type="PIRSR" id="PIRSR634603-1"/>
    </source>
</evidence>
<dbReference type="STRING" id="1280949.HAD_00755"/>
<evidence type="ECO:0000259" key="9">
    <source>
        <dbReference type="SMART" id="SM00922"/>
    </source>
</evidence>
<keyword evidence="3 6" id="KW-0460">Magnesium</keyword>
<evidence type="ECO:0000256" key="4">
    <source>
        <dbReference type="ARBA" id="ARBA00023235"/>
    </source>
</evidence>
<dbReference type="GO" id="GO:0046872">
    <property type="term" value="F:metal ion binding"/>
    <property type="evidence" value="ECO:0007669"/>
    <property type="project" value="UniProtKB-KW"/>
</dbReference>
<comment type="cofactor">
    <cofactor evidence="6 7">
        <name>Mg(2+)</name>
        <dbReference type="ChEBI" id="CHEBI:18420"/>
    </cofactor>
    <text evidence="6 7">Binds 1 Mg(2+) ion per subunit.</text>
</comment>
<protein>
    <recommendedName>
        <fullName evidence="7">Dipeptide epimerase</fullName>
        <ecNumber evidence="7">5.1.1.-</ecNumber>
    </recommendedName>
</protein>
<dbReference type="eggNOG" id="COG4948">
    <property type="taxonomic scope" value="Bacteria"/>
</dbReference>
<comment type="caution">
    <text evidence="10">The sequence shown here is derived from an EMBL/GenBank/DDBJ whole genome shotgun (WGS) entry which is preliminary data.</text>
</comment>
<feature type="binding site" evidence="6">
    <location>
        <position position="201"/>
    </location>
    <ligand>
        <name>Mg(2+)</name>
        <dbReference type="ChEBI" id="CHEBI:18420"/>
    </ligand>
</feature>
<keyword evidence="11" id="KW-1185">Reference proteome</keyword>
<dbReference type="SUPFAM" id="SSF54826">
    <property type="entry name" value="Enolase N-terminal domain-like"/>
    <property type="match status" value="1"/>
</dbReference>
<dbReference type="SFLD" id="SFLDS00001">
    <property type="entry name" value="Enolase"/>
    <property type="match status" value="1"/>
</dbReference>
<evidence type="ECO:0000256" key="3">
    <source>
        <dbReference type="ARBA" id="ARBA00022842"/>
    </source>
</evidence>
<reference evidence="10 11" key="1">
    <citation type="journal article" date="2014" name="Antonie Van Leeuwenhoek">
        <title>Hyphomonas beringensis sp. nov. and Hyphomonas chukchiensis sp. nov., isolated from surface seawater of the Bering Sea and Chukchi Sea.</title>
        <authorList>
            <person name="Li C."/>
            <person name="Lai Q."/>
            <person name="Li G."/>
            <person name="Dong C."/>
            <person name="Wang J."/>
            <person name="Liao Y."/>
            <person name="Shao Z."/>
        </authorList>
    </citation>
    <scope>NUCLEOTIDE SEQUENCE [LARGE SCALE GENOMIC DNA]</scope>
    <source>
        <strain evidence="10 11">MHS-3</strain>
    </source>
</reference>
<accession>A0A069E315</accession>
<dbReference type="SUPFAM" id="SSF51604">
    <property type="entry name" value="Enolase C-terminal domain-like"/>
    <property type="match status" value="1"/>
</dbReference>
<gene>
    <name evidence="10" type="ORF">HAD_00755</name>
</gene>
<feature type="active site" description="Proton acceptor; specific for (S)-substrate epimerization" evidence="5">
    <location>
        <position position="246"/>
    </location>
</feature>
<dbReference type="Gene3D" id="3.30.390.10">
    <property type="entry name" value="Enolase-like, N-terminal domain"/>
    <property type="match status" value="1"/>
</dbReference>
<dbReference type="EC" id="5.1.1.-" evidence="7"/>
<keyword evidence="2 6" id="KW-0479">Metal-binding</keyword>
<dbReference type="EMBL" id="ARYH01000001">
    <property type="protein sequence ID" value="KCZ84164.1"/>
    <property type="molecule type" value="Genomic_DNA"/>
</dbReference>
<dbReference type="InterPro" id="IPR013342">
    <property type="entry name" value="Mandelate_racemase_C"/>
</dbReference>
<dbReference type="Pfam" id="PF13378">
    <property type="entry name" value="MR_MLE_C"/>
    <property type="match status" value="1"/>
</dbReference>
<dbReference type="Gene3D" id="3.20.20.120">
    <property type="entry name" value="Enolase-like C-terminal domain"/>
    <property type="match status" value="1"/>
</dbReference>
<evidence type="ECO:0000313" key="10">
    <source>
        <dbReference type="EMBL" id="KCZ84164.1"/>
    </source>
</evidence>
<evidence type="ECO:0000256" key="6">
    <source>
        <dbReference type="PIRSR" id="PIRSR634603-3"/>
    </source>
</evidence>
<evidence type="ECO:0000256" key="7">
    <source>
        <dbReference type="RuleBase" id="RU366006"/>
    </source>
</evidence>
<evidence type="ECO:0000256" key="1">
    <source>
        <dbReference type="ARBA" id="ARBA00008031"/>
    </source>
</evidence>
<dbReference type="AlphaFoldDB" id="A0A069E315"/>
<feature type="transmembrane region" description="Helical" evidence="8">
    <location>
        <begin position="268"/>
        <end position="292"/>
    </location>
</feature>
<keyword evidence="8" id="KW-0812">Transmembrane</keyword>
<dbReference type="PANTHER" id="PTHR48080">
    <property type="entry name" value="D-GALACTONATE DEHYDRATASE-RELATED"/>
    <property type="match status" value="1"/>
</dbReference>
<proteinExistence type="inferred from homology"/>
<dbReference type="Pfam" id="PF02746">
    <property type="entry name" value="MR_MLE_N"/>
    <property type="match status" value="1"/>
</dbReference>
<dbReference type="Proteomes" id="UP000027446">
    <property type="component" value="Unassembled WGS sequence"/>
</dbReference>
<evidence type="ECO:0000256" key="2">
    <source>
        <dbReference type="ARBA" id="ARBA00022723"/>
    </source>
</evidence>
<feature type="domain" description="Mandelate racemase/muconate lactonizing enzyme C-terminal" evidence="9">
    <location>
        <begin position="132"/>
        <end position="220"/>
    </location>
</feature>
<feature type="binding site" evidence="6">
    <location>
        <position position="175"/>
    </location>
    <ligand>
        <name>Mg(2+)</name>
        <dbReference type="ChEBI" id="CHEBI:18420"/>
    </ligand>
</feature>
<dbReference type="SMART" id="SM00922">
    <property type="entry name" value="MR_MLE"/>
    <property type="match status" value="1"/>
</dbReference>